<dbReference type="AlphaFoldDB" id="A0A0C2NEX3"/>
<comment type="caution">
    <text evidence="1">The sequence shown here is derived from an EMBL/GenBank/DDBJ whole genome shotgun (WGS) entry which is preliminary data.</text>
</comment>
<dbReference type="EMBL" id="JTKH01000024">
    <property type="protein sequence ID" value="KII76351.1"/>
    <property type="molecule type" value="Genomic_DNA"/>
</dbReference>
<organism evidence="1 2">
    <name type="scientific">Vibrio renipiscarius</name>
    <dbReference type="NCBI Taxonomy" id="1461322"/>
    <lineage>
        <taxon>Bacteria</taxon>
        <taxon>Pseudomonadati</taxon>
        <taxon>Pseudomonadota</taxon>
        <taxon>Gammaproteobacteria</taxon>
        <taxon>Vibrionales</taxon>
        <taxon>Vibrionaceae</taxon>
        <taxon>Vibrio</taxon>
    </lineage>
</organism>
<keyword evidence="2" id="KW-1185">Reference proteome</keyword>
<reference evidence="1 2" key="1">
    <citation type="submission" date="2014-11" db="EMBL/GenBank/DDBJ databases">
        <title>Draft Genome Sequence of Vibrio piscirenalis strains CECT 8603T and CECT 8604, two marine Gammaproteobacterium isolated from cultured gilthead sea bream (Sparus aurata).</title>
        <authorList>
            <person name="Arahal D.R."/>
            <person name="Rodrigo-Torres L."/>
            <person name="Lucena T."/>
            <person name="Pujalte M.J."/>
        </authorList>
    </citation>
    <scope>NUCLEOTIDE SEQUENCE [LARGE SCALE GENOMIC DNA]</scope>
    <source>
        <strain evidence="1 2">DCR 1-4-2</strain>
    </source>
</reference>
<name>A0A0C2NEX3_9VIBR</name>
<protein>
    <submittedName>
        <fullName evidence="1">Uncharacterized protein</fullName>
    </submittedName>
</protein>
<evidence type="ECO:0000313" key="1">
    <source>
        <dbReference type="EMBL" id="KII76351.1"/>
    </source>
</evidence>
<sequence>MPRKSAEQGWNCDPYTLVINYIVKHVIVVLIGKYDVIYRSAVSVNTTKNATKYDQKINILICHIGIECGK</sequence>
<evidence type="ECO:0000313" key="2">
    <source>
        <dbReference type="Proteomes" id="UP000031672"/>
    </source>
</evidence>
<gene>
    <name evidence="1" type="ORF">OJ16_16265</name>
</gene>
<accession>A0A0C2NEX3</accession>
<dbReference type="Proteomes" id="UP000031672">
    <property type="component" value="Unassembled WGS sequence"/>
</dbReference>
<accession>A0A0C2N9L8</accession>
<proteinExistence type="predicted"/>